<dbReference type="Proteomes" id="UP000278440">
    <property type="component" value="Unassembled WGS sequence"/>
</dbReference>
<dbReference type="AlphaFoldDB" id="A0A495XY98"/>
<dbReference type="PANTHER" id="PTHR34606">
    <property type="entry name" value="BON DOMAIN-CONTAINING PROTEIN"/>
    <property type="match status" value="1"/>
</dbReference>
<dbReference type="Pfam" id="PF04972">
    <property type="entry name" value="BON"/>
    <property type="match status" value="3"/>
</dbReference>
<evidence type="ECO:0000313" key="6">
    <source>
        <dbReference type="Proteomes" id="UP000590811"/>
    </source>
</evidence>
<dbReference type="PANTHER" id="PTHR34606:SF4">
    <property type="entry name" value="OUTER MEMBRANE LIPOPROTEIN DOLP"/>
    <property type="match status" value="1"/>
</dbReference>
<dbReference type="PROSITE" id="PS50914">
    <property type="entry name" value="BON"/>
    <property type="match status" value="3"/>
</dbReference>
<keyword evidence="1" id="KW-0732">Signal</keyword>
<keyword evidence="5" id="KW-1185">Reference proteome</keyword>
<protein>
    <submittedName>
        <fullName evidence="4">Osmotically-inducible protein OsmY</fullName>
    </submittedName>
</protein>
<dbReference type="SMART" id="SM00749">
    <property type="entry name" value="BON"/>
    <property type="match status" value="3"/>
</dbReference>
<dbReference type="EMBL" id="JACHVT010000009">
    <property type="protein sequence ID" value="MBB2988323.1"/>
    <property type="molecule type" value="Genomic_DNA"/>
</dbReference>
<dbReference type="Proteomes" id="UP000590811">
    <property type="component" value="Unassembled WGS sequence"/>
</dbReference>
<evidence type="ECO:0000313" key="4">
    <source>
        <dbReference type="EMBL" id="RKT79581.1"/>
    </source>
</evidence>
<dbReference type="InterPro" id="IPR014004">
    <property type="entry name" value="Transpt-assoc_nodulatn_dom_bac"/>
</dbReference>
<comment type="caution">
    <text evidence="4">The sequence shown here is derived from an EMBL/GenBank/DDBJ whole genome shotgun (WGS) entry which is preliminary data.</text>
</comment>
<evidence type="ECO:0000259" key="2">
    <source>
        <dbReference type="PROSITE" id="PS50914"/>
    </source>
</evidence>
<evidence type="ECO:0000313" key="5">
    <source>
        <dbReference type="Proteomes" id="UP000278440"/>
    </source>
</evidence>
<feature type="domain" description="BON" evidence="2">
    <location>
        <begin position="155"/>
        <end position="223"/>
    </location>
</feature>
<proteinExistence type="predicted"/>
<name>A0A495XY98_9MICO</name>
<feature type="domain" description="BON" evidence="2">
    <location>
        <begin position="82"/>
        <end position="150"/>
    </location>
</feature>
<evidence type="ECO:0000256" key="1">
    <source>
        <dbReference type="ARBA" id="ARBA00022729"/>
    </source>
</evidence>
<organism evidence="4 5">
    <name type="scientific">Terracoccus luteus</name>
    <dbReference type="NCBI Taxonomy" id="53356"/>
    <lineage>
        <taxon>Bacteria</taxon>
        <taxon>Bacillati</taxon>
        <taxon>Actinomycetota</taxon>
        <taxon>Actinomycetes</taxon>
        <taxon>Micrococcales</taxon>
        <taxon>Intrasporangiaceae</taxon>
        <taxon>Terracoccus</taxon>
    </lineage>
</organism>
<sequence length="223" mass="23738">MSDTLHRTDRDLKSSLEQELRWSPDVKADRIGVSVTDGAVTLAGEVPTYPEKDAAVAAAFRVKGVTAVANNIVVMHLGGRREDVDIAREAARALESTVTIPPGSVKAAVDHGRITLTGLVAWNYQREAARRAVKDLPGVLSVSSDVVLEPDLPFAAGQARTHIREALVRNAETDASTITVSVQGTQIVLTGTVHSWSEFRQAANTAWGTPGVTGVLNRLTVVA</sequence>
<gene>
    <name evidence="4" type="ORF">DFJ68_3054</name>
    <name evidence="3" type="ORF">FHW14_003517</name>
</gene>
<dbReference type="RefSeq" id="WP_170165791.1">
    <property type="nucleotide sequence ID" value="NZ_JACHVT010000009.1"/>
</dbReference>
<dbReference type="Gene3D" id="3.30.1340.30">
    <property type="match status" value="3"/>
</dbReference>
<dbReference type="InterPro" id="IPR051686">
    <property type="entry name" value="Lipoprotein_DolP"/>
</dbReference>
<feature type="domain" description="BON" evidence="2">
    <location>
        <begin position="8"/>
        <end position="76"/>
    </location>
</feature>
<accession>A0A495XY98</accession>
<reference evidence="3 6" key="2">
    <citation type="submission" date="2020-08" db="EMBL/GenBank/DDBJ databases">
        <title>Genomic Encyclopedia of Type Strains, Phase IV (KMG-V): Genome sequencing to study the core and pangenomes of soil and plant-associated prokaryotes.</title>
        <authorList>
            <person name="Whitman W."/>
        </authorList>
    </citation>
    <scope>NUCLEOTIDE SEQUENCE [LARGE SCALE GENOMIC DNA]</scope>
    <source>
        <strain evidence="3 6">B3ACCR2</strain>
    </source>
</reference>
<evidence type="ECO:0000313" key="3">
    <source>
        <dbReference type="EMBL" id="MBB2988323.1"/>
    </source>
</evidence>
<dbReference type="InterPro" id="IPR007055">
    <property type="entry name" value="BON_dom"/>
</dbReference>
<reference evidence="4 5" key="1">
    <citation type="submission" date="2018-10" db="EMBL/GenBank/DDBJ databases">
        <title>Sequencing the genomes of 1000 actinobacteria strains.</title>
        <authorList>
            <person name="Klenk H.-P."/>
        </authorList>
    </citation>
    <scope>NUCLEOTIDE SEQUENCE [LARGE SCALE GENOMIC DNA]</scope>
    <source>
        <strain evidence="4 5">DSM 44267</strain>
    </source>
</reference>
<dbReference type="EMBL" id="RBXT01000001">
    <property type="protein sequence ID" value="RKT79581.1"/>
    <property type="molecule type" value="Genomic_DNA"/>
</dbReference>